<evidence type="ECO:0000259" key="7">
    <source>
        <dbReference type="PROSITE" id="PS50862"/>
    </source>
</evidence>
<dbReference type="InterPro" id="IPR004524">
    <property type="entry name" value="Asp-tRNA-ligase_1"/>
</dbReference>
<dbReference type="SUPFAM" id="SSF50249">
    <property type="entry name" value="Nucleic acid-binding proteins"/>
    <property type="match status" value="1"/>
</dbReference>
<dbReference type="Gene3D" id="3.30.930.10">
    <property type="entry name" value="Bira Bifunctional Protein, Domain 2"/>
    <property type="match status" value="1"/>
</dbReference>
<dbReference type="NCBIfam" id="NF001750">
    <property type="entry name" value="PRK00476.1"/>
    <property type="match status" value="1"/>
</dbReference>
<dbReference type="PROSITE" id="PS50862">
    <property type="entry name" value="AA_TRNA_LIGASE_II"/>
    <property type="match status" value="1"/>
</dbReference>
<dbReference type="PANTHER" id="PTHR22594">
    <property type="entry name" value="ASPARTYL/LYSYL-TRNA SYNTHETASE"/>
    <property type="match status" value="1"/>
</dbReference>
<dbReference type="Gene3D" id="3.30.1360.30">
    <property type="entry name" value="GAD-like domain"/>
    <property type="match status" value="1"/>
</dbReference>
<gene>
    <name evidence="8" type="ORF">DAKH74_041400</name>
</gene>
<dbReference type="Gene3D" id="2.40.50.140">
    <property type="entry name" value="Nucleic acid-binding proteins"/>
    <property type="match status" value="1"/>
</dbReference>
<dbReference type="PRINTS" id="PR01042">
    <property type="entry name" value="TRNASYNTHASP"/>
</dbReference>
<organism evidence="8 9">
    <name type="scientific">Maudiozyma humilis</name>
    <name type="common">Sour dough yeast</name>
    <name type="synonym">Kazachstania humilis</name>
    <dbReference type="NCBI Taxonomy" id="51915"/>
    <lineage>
        <taxon>Eukaryota</taxon>
        <taxon>Fungi</taxon>
        <taxon>Dikarya</taxon>
        <taxon>Ascomycota</taxon>
        <taxon>Saccharomycotina</taxon>
        <taxon>Saccharomycetes</taxon>
        <taxon>Saccharomycetales</taxon>
        <taxon>Saccharomycetaceae</taxon>
        <taxon>Maudiozyma</taxon>
    </lineage>
</organism>
<comment type="caution">
    <text evidence="8">The sequence shown here is derived from an EMBL/GenBank/DDBJ whole genome shotgun (WGS) entry which is preliminary data.</text>
</comment>
<dbReference type="AlphaFoldDB" id="A0AAV5S0Z0"/>
<dbReference type="GO" id="GO:0006422">
    <property type="term" value="P:aspartyl-tRNA aminoacylation"/>
    <property type="evidence" value="ECO:0007669"/>
    <property type="project" value="TreeGrafter"/>
</dbReference>
<protein>
    <submittedName>
        <fullName evidence="8">Aspartate--tRNA ligase</fullName>
    </submittedName>
</protein>
<dbReference type="PANTHER" id="PTHR22594:SF5">
    <property type="entry name" value="ASPARTATE--TRNA LIGASE, MITOCHONDRIAL"/>
    <property type="match status" value="1"/>
</dbReference>
<evidence type="ECO:0000256" key="5">
    <source>
        <dbReference type="ARBA" id="ARBA00022917"/>
    </source>
</evidence>
<keyword evidence="3" id="KW-0547">Nucleotide-binding</keyword>
<dbReference type="EMBL" id="BTGD01000013">
    <property type="protein sequence ID" value="GMM57524.1"/>
    <property type="molecule type" value="Genomic_DNA"/>
</dbReference>
<comment type="similarity">
    <text evidence="1">Belongs to the class-II aminoacyl-tRNA synthetase family. Type 1 subfamily.</text>
</comment>
<dbReference type="Pfam" id="PF00152">
    <property type="entry name" value="tRNA-synt_2"/>
    <property type="match status" value="1"/>
</dbReference>
<proteinExistence type="inferred from homology"/>
<dbReference type="GO" id="GO:0003676">
    <property type="term" value="F:nucleic acid binding"/>
    <property type="evidence" value="ECO:0007669"/>
    <property type="project" value="InterPro"/>
</dbReference>
<dbReference type="Proteomes" id="UP001377567">
    <property type="component" value="Unassembled WGS sequence"/>
</dbReference>
<dbReference type="InterPro" id="IPR006195">
    <property type="entry name" value="aa-tRNA-synth_II"/>
</dbReference>
<dbReference type="InterPro" id="IPR045864">
    <property type="entry name" value="aa-tRNA-synth_II/BPL/LPL"/>
</dbReference>
<evidence type="ECO:0000313" key="8">
    <source>
        <dbReference type="EMBL" id="GMM57524.1"/>
    </source>
</evidence>
<keyword evidence="5" id="KW-0648">Protein biosynthesis</keyword>
<dbReference type="GO" id="GO:0005739">
    <property type="term" value="C:mitochondrion"/>
    <property type="evidence" value="ECO:0007669"/>
    <property type="project" value="TreeGrafter"/>
</dbReference>
<dbReference type="HAMAP" id="MF_00044">
    <property type="entry name" value="Asp_tRNA_synth_type1"/>
    <property type="match status" value="1"/>
</dbReference>
<evidence type="ECO:0000256" key="3">
    <source>
        <dbReference type="ARBA" id="ARBA00022741"/>
    </source>
</evidence>
<name>A0AAV5S0Z0_MAUHU</name>
<dbReference type="InterPro" id="IPR004115">
    <property type="entry name" value="GAD-like_sf"/>
</dbReference>
<keyword evidence="9" id="KW-1185">Reference proteome</keyword>
<keyword evidence="4" id="KW-0067">ATP-binding</keyword>
<feature type="domain" description="Aminoacyl-transfer RNA synthetases class-II family profile" evidence="7">
    <location>
        <begin position="185"/>
        <end position="650"/>
    </location>
</feature>
<evidence type="ECO:0000313" key="9">
    <source>
        <dbReference type="Proteomes" id="UP001377567"/>
    </source>
</evidence>
<dbReference type="InterPro" id="IPR004364">
    <property type="entry name" value="Aa-tRNA-synt_II"/>
</dbReference>
<dbReference type="InterPro" id="IPR012340">
    <property type="entry name" value="NA-bd_OB-fold"/>
</dbReference>
<dbReference type="SUPFAM" id="SSF55681">
    <property type="entry name" value="Class II aaRS and biotin synthetases"/>
    <property type="match status" value="1"/>
</dbReference>
<keyword evidence="6" id="KW-0030">Aminoacyl-tRNA synthetase</keyword>
<reference evidence="8 9" key="1">
    <citation type="journal article" date="2023" name="Elife">
        <title>Identification of key yeast species and microbe-microbe interactions impacting larval growth of Drosophila in the wild.</title>
        <authorList>
            <person name="Mure A."/>
            <person name="Sugiura Y."/>
            <person name="Maeda R."/>
            <person name="Honda K."/>
            <person name="Sakurai N."/>
            <person name="Takahashi Y."/>
            <person name="Watada M."/>
            <person name="Katoh T."/>
            <person name="Gotoh A."/>
            <person name="Gotoh Y."/>
            <person name="Taniguchi I."/>
            <person name="Nakamura K."/>
            <person name="Hayashi T."/>
            <person name="Katayama T."/>
            <person name="Uemura T."/>
            <person name="Hattori Y."/>
        </authorList>
    </citation>
    <scope>NUCLEOTIDE SEQUENCE [LARGE SCALE GENOMIC DNA]</scope>
    <source>
        <strain evidence="8 9">KH-74</strain>
    </source>
</reference>
<evidence type="ECO:0000256" key="6">
    <source>
        <dbReference type="ARBA" id="ARBA00023146"/>
    </source>
</evidence>
<dbReference type="GO" id="GO:0005524">
    <property type="term" value="F:ATP binding"/>
    <property type="evidence" value="ECO:0007669"/>
    <property type="project" value="UniProtKB-KW"/>
</dbReference>
<sequence>MLRSRLLTTRAGFHSCARVLQDVSGVVLPRQELTKGKFVFQKGARTVEQVTSGAKDIGADEVVMNGWLDKKPKKIGKNLVFGTLRDSNGQTIQMVDSEAMLKNLNVEDVLQIKGRLSAKRKPATAQQTTPEEYEIKLSSVNVLNSSNRTPGFLQDQKMAGTYPPEYRVLQLRLPGQQAMLRNTYEVSKFMRATLDKENFVEIETPVLFKPTPEGAREFLVPTRSGKFYALTQSPQQYKQMLISGGVSRYFQLARCFRDEDMRKDRQPEFTQLDLEMGFANGEDVMRIIQDLISKTWRKFEDISHRKLMTVDSAGKLKEVEKGEDVYRMSYKEAITKYGIDKPDLRAPGLQITSLKDFNVHSYENLDFPVFEVLVLRNVINSKADYEQNWASLLKKDDFPNRVPIGVPILEDNHSTNWFESFSSIATFENPILVNKALNLKKGDVVFGSSREIDSAIFENPTPLGRLRQLVLGSPKGKELYYETNNDVATWVVDFPLFSPVVAESKNNIPYPKYEEQLCSTHHPFTMVKLSDYDKINEHPLQCKGQHYDFVMNGVELGGGSTRVHDPQLQDFIFENVLKISNAHQLFGHLLEALAMGTPPHAGFAIGYERMCTMLFGRESIRDVLAFPKSATGVDVVVKSPAYVDEEVLEPYNIKYVDPSKNRKESD</sequence>
<dbReference type="InterPro" id="IPR002312">
    <property type="entry name" value="Asp/Asn-tRNA-synth_IIb"/>
</dbReference>
<dbReference type="NCBIfam" id="TIGR00459">
    <property type="entry name" value="aspS_bact"/>
    <property type="match status" value="1"/>
</dbReference>
<dbReference type="GO" id="GO:0004815">
    <property type="term" value="F:aspartate-tRNA ligase activity"/>
    <property type="evidence" value="ECO:0007669"/>
    <property type="project" value="TreeGrafter"/>
</dbReference>
<accession>A0AAV5S0Z0</accession>
<evidence type="ECO:0000256" key="4">
    <source>
        <dbReference type="ARBA" id="ARBA00022840"/>
    </source>
</evidence>
<evidence type="ECO:0000256" key="1">
    <source>
        <dbReference type="ARBA" id="ARBA00006303"/>
    </source>
</evidence>
<keyword evidence="2 8" id="KW-0436">Ligase</keyword>
<dbReference type="InterPro" id="IPR004365">
    <property type="entry name" value="NA-bd_OB_tRNA"/>
</dbReference>
<evidence type="ECO:0000256" key="2">
    <source>
        <dbReference type="ARBA" id="ARBA00022598"/>
    </source>
</evidence>
<dbReference type="Pfam" id="PF01336">
    <property type="entry name" value="tRNA_anti-codon"/>
    <property type="match status" value="1"/>
</dbReference>